<gene>
    <name evidence="1" type="ORF">H8D96_17995</name>
</gene>
<name>A0A8J6TNQ5_9BACT</name>
<dbReference type="EMBL" id="JACNIG010000338">
    <property type="protein sequence ID" value="MBC8433806.1"/>
    <property type="molecule type" value="Genomic_DNA"/>
</dbReference>
<evidence type="ECO:0000313" key="1">
    <source>
        <dbReference type="EMBL" id="MBC8433806.1"/>
    </source>
</evidence>
<dbReference type="AlphaFoldDB" id="A0A8J6TNQ5"/>
<comment type="caution">
    <text evidence="1">The sequence shown here is derived from an EMBL/GenBank/DDBJ whole genome shotgun (WGS) entry which is preliminary data.</text>
</comment>
<protein>
    <submittedName>
        <fullName evidence="1">Uncharacterized protein</fullName>
    </submittedName>
</protein>
<organism evidence="1 2">
    <name type="scientific">Candidatus Desulfatibia vada</name>
    <dbReference type="NCBI Taxonomy" id="2841696"/>
    <lineage>
        <taxon>Bacteria</taxon>
        <taxon>Pseudomonadati</taxon>
        <taxon>Thermodesulfobacteriota</taxon>
        <taxon>Desulfobacteria</taxon>
        <taxon>Desulfobacterales</taxon>
        <taxon>Desulfobacterales incertae sedis</taxon>
        <taxon>Candidatus Desulfatibia</taxon>
    </lineage>
</organism>
<dbReference type="Proteomes" id="UP000605201">
    <property type="component" value="Unassembled WGS sequence"/>
</dbReference>
<accession>A0A8J6TNQ5</accession>
<evidence type="ECO:0000313" key="2">
    <source>
        <dbReference type="Proteomes" id="UP000605201"/>
    </source>
</evidence>
<proteinExistence type="predicted"/>
<sequence>MNTQEAIMAFSQSEKIKSGIIWVSQALELLRGLPAPEKPGAEKTIKMKIDMIVQEIRLAEKVTGDPDWKDIETVIDQALVMINSGVALESVLHLTQALSRVTSIGHRSMSFLKEEGLL</sequence>
<reference evidence="1 2" key="1">
    <citation type="submission" date="2020-08" db="EMBL/GenBank/DDBJ databases">
        <title>Bridging the membrane lipid divide: bacteria of the FCB group superphylum have the potential to synthesize archaeal ether lipids.</title>
        <authorList>
            <person name="Villanueva L."/>
            <person name="Von Meijenfeldt F.A.B."/>
            <person name="Westbye A.B."/>
            <person name="Yadav S."/>
            <person name="Hopmans E.C."/>
            <person name="Dutilh B.E."/>
            <person name="Sinninghe Damste J.S."/>
        </authorList>
    </citation>
    <scope>NUCLEOTIDE SEQUENCE [LARGE SCALE GENOMIC DNA]</scope>
    <source>
        <strain evidence="1">NIOZ-UU17</strain>
    </source>
</reference>